<evidence type="ECO:0000256" key="2">
    <source>
        <dbReference type="ARBA" id="ARBA00022723"/>
    </source>
</evidence>
<dbReference type="EC" id="3.1.12.1" evidence="9"/>
<dbReference type="Gene3D" id="3.90.320.10">
    <property type="match status" value="1"/>
</dbReference>
<dbReference type="GO" id="GO:0046872">
    <property type="term" value="F:metal ion binding"/>
    <property type="evidence" value="ECO:0007669"/>
    <property type="project" value="UniProtKB-KW"/>
</dbReference>
<dbReference type="GO" id="GO:0051536">
    <property type="term" value="F:iron-sulfur cluster binding"/>
    <property type="evidence" value="ECO:0007669"/>
    <property type="project" value="UniProtKB-KW"/>
</dbReference>
<evidence type="ECO:0000259" key="10">
    <source>
        <dbReference type="Pfam" id="PF01930"/>
    </source>
</evidence>
<organism evidence="11 12">
    <name type="scientific">Flammeovirga aprica JL-4</name>
    <dbReference type="NCBI Taxonomy" id="694437"/>
    <lineage>
        <taxon>Bacteria</taxon>
        <taxon>Pseudomonadati</taxon>
        <taxon>Bacteroidota</taxon>
        <taxon>Cytophagia</taxon>
        <taxon>Cytophagales</taxon>
        <taxon>Flammeovirgaceae</taxon>
        <taxon>Flammeovirga</taxon>
    </lineage>
</organism>
<dbReference type="AlphaFoldDB" id="A0A7X9P121"/>
<keyword evidence="4 9" id="KW-0269">Exonuclease</keyword>
<dbReference type="GO" id="GO:0051607">
    <property type="term" value="P:defense response to virus"/>
    <property type="evidence" value="ECO:0007669"/>
    <property type="project" value="UniProtKB-KW"/>
</dbReference>
<comment type="cofactor">
    <cofactor evidence="9">
        <name>Mg(2+)</name>
        <dbReference type="ChEBI" id="CHEBI:18420"/>
    </cofactor>
    <cofactor evidence="9">
        <name>Mn(2+)</name>
        <dbReference type="ChEBI" id="CHEBI:29035"/>
    </cofactor>
    <text evidence="9">Mg(2+) or Mn(2+) required for ssDNA cleavage activity.</text>
</comment>
<keyword evidence="1 9" id="KW-0540">Nuclease</keyword>
<comment type="function">
    <text evidence="9">CRISPR (clustered regularly interspaced short palindromic repeat) is an adaptive immune system that provides protection against mobile genetic elements (viruses, transposable elements and conjugative plasmids). CRISPR clusters contain sequences complementary to antecedent mobile elements and target invading nucleic acids. CRISPR clusters are transcribed and processed into CRISPR RNA (crRNA).</text>
</comment>
<dbReference type="GO" id="GO:0004527">
    <property type="term" value="F:exonuclease activity"/>
    <property type="evidence" value="ECO:0007669"/>
    <property type="project" value="UniProtKB-KW"/>
</dbReference>
<evidence type="ECO:0000256" key="8">
    <source>
        <dbReference type="ARBA" id="ARBA00023211"/>
    </source>
</evidence>
<dbReference type="PANTHER" id="PTHR37168">
    <property type="entry name" value="CRISPR-ASSOCIATED EXONUCLEASE CAS4"/>
    <property type="match status" value="1"/>
</dbReference>
<proteinExistence type="inferred from homology"/>
<dbReference type="InterPro" id="IPR022765">
    <property type="entry name" value="Dna2/Cas4_DUF83"/>
</dbReference>
<comment type="similarity">
    <text evidence="9">Belongs to the CRISPR-associated exonuclease Cas4 family.</text>
</comment>
<evidence type="ECO:0000256" key="9">
    <source>
        <dbReference type="RuleBase" id="RU365022"/>
    </source>
</evidence>
<keyword evidence="8 9" id="KW-0464">Manganese</keyword>
<evidence type="ECO:0000256" key="4">
    <source>
        <dbReference type="ARBA" id="ARBA00022839"/>
    </source>
</evidence>
<evidence type="ECO:0000256" key="7">
    <source>
        <dbReference type="ARBA" id="ARBA00023118"/>
    </source>
</evidence>
<dbReference type="EMBL" id="JABANE010000010">
    <property type="protein sequence ID" value="NME67355.1"/>
    <property type="molecule type" value="Genomic_DNA"/>
</dbReference>
<evidence type="ECO:0000313" key="12">
    <source>
        <dbReference type="Proteomes" id="UP000576082"/>
    </source>
</evidence>
<keyword evidence="5 9" id="KW-0408">Iron</keyword>
<keyword evidence="2 9" id="KW-0479">Metal-binding</keyword>
<evidence type="ECO:0000256" key="1">
    <source>
        <dbReference type="ARBA" id="ARBA00022722"/>
    </source>
</evidence>
<gene>
    <name evidence="11" type="primary">cas4</name>
    <name evidence="11" type="ORF">HHU12_05205</name>
</gene>
<evidence type="ECO:0000256" key="5">
    <source>
        <dbReference type="ARBA" id="ARBA00023004"/>
    </source>
</evidence>
<keyword evidence="6 9" id="KW-0411">Iron-sulfur</keyword>
<dbReference type="Pfam" id="PF01930">
    <property type="entry name" value="Cas_Cas4"/>
    <property type="match status" value="1"/>
</dbReference>
<comment type="cofactor">
    <cofactor evidence="9">
        <name>iron-sulfur cluster</name>
        <dbReference type="ChEBI" id="CHEBI:30408"/>
    </cofactor>
</comment>
<evidence type="ECO:0000256" key="6">
    <source>
        <dbReference type="ARBA" id="ARBA00023014"/>
    </source>
</evidence>
<accession>A0A7X9P121</accession>
<dbReference type="InterPro" id="IPR013343">
    <property type="entry name" value="CRISPR-assoc_prot_Cas4"/>
</dbReference>
<feature type="domain" description="DUF83" evidence="10">
    <location>
        <begin position="6"/>
        <end position="165"/>
    </location>
</feature>
<evidence type="ECO:0000256" key="3">
    <source>
        <dbReference type="ARBA" id="ARBA00022801"/>
    </source>
</evidence>
<dbReference type="PANTHER" id="PTHR37168:SF1">
    <property type="entry name" value="CRISPR-ASSOCIATED EXONUCLEASE CAS4"/>
    <property type="match status" value="1"/>
</dbReference>
<comment type="caution">
    <text evidence="11">The sequence shown here is derived from an EMBL/GenBank/DDBJ whole genome shotgun (WGS) entry which is preliminary data.</text>
</comment>
<protein>
    <recommendedName>
        <fullName evidence="9">CRISPR-associated exonuclease Cas4</fullName>
        <ecNumber evidence="9">3.1.12.1</ecNumber>
    </recommendedName>
</protein>
<keyword evidence="3 9" id="KW-0378">Hydrolase</keyword>
<reference evidence="11 12" key="1">
    <citation type="submission" date="2020-04" db="EMBL/GenBank/DDBJ databases">
        <title>Flammeovirga sp. SR4, a novel species isolated from seawater.</title>
        <authorList>
            <person name="Wang X."/>
        </authorList>
    </citation>
    <scope>NUCLEOTIDE SEQUENCE [LARGE SCALE GENOMIC DNA]</scope>
    <source>
        <strain evidence="11 12">ATCC 23126</strain>
    </source>
</reference>
<name>A0A7X9P121_9BACT</name>
<keyword evidence="7 9" id="KW-0051">Antiviral defense</keyword>
<evidence type="ECO:0000313" key="11">
    <source>
        <dbReference type="EMBL" id="NME67355.1"/>
    </source>
</evidence>
<dbReference type="RefSeq" id="WP_169655642.1">
    <property type="nucleotide sequence ID" value="NZ_JABANE010000010.1"/>
</dbReference>
<keyword evidence="12" id="KW-1185">Reference proteome</keyword>
<sequence>MDITPTLIAYLHLCHRKIWLHAKHLRMESSSDLVAEGRLIGEITYPQRAGKWQEIDLGIGKIDFFDAKTNTVHEVKKSNKKEQSHIAQVKYYLYLLEKIGVENPRAVIEYPKLRIVENVEWDSETDSIEVEQWLSTATNILQGTCPPKMSKSKCKKCSYFDFCWSGEED</sequence>
<dbReference type="InterPro" id="IPR011604">
    <property type="entry name" value="PDDEXK-like_dom_sf"/>
</dbReference>
<dbReference type="NCBIfam" id="TIGR00372">
    <property type="entry name" value="cas4"/>
    <property type="match status" value="1"/>
</dbReference>
<dbReference type="Proteomes" id="UP000576082">
    <property type="component" value="Unassembled WGS sequence"/>
</dbReference>